<dbReference type="Gene3D" id="3.90.550.10">
    <property type="entry name" value="Spore Coat Polysaccharide Biosynthesis Protein SpsA, Chain A"/>
    <property type="match status" value="1"/>
</dbReference>
<protein>
    <submittedName>
        <fullName evidence="5">Glycosyl transferase</fullName>
    </submittedName>
</protein>
<dbReference type="EMBL" id="BMLP01000004">
    <property type="protein sequence ID" value="GGO33285.1"/>
    <property type="molecule type" value="Genomic_DNA"/>
</dbReference>
<dbReference type="InterPro" id="IPR029044">
    <property type="entry name" value="Nucleotide-diphossugar_trans"/>
</dbReference>
<evidence type="ECO:0000259" key="4">
    <source>
        <dbReference type="Pfam" id="PF00535"/>
    </source>
</evidence>
<keyword evidence="3 5" id="KW-0808">Transferase</keyword>
<comment type="similarity">
    <text evidence="1">Belongs to the glycosyltransferase 2 family.</text>
</comment>
<evidence type="ECO:0000256" key="2">
    <source>
        <dbReference type="ARBA" id="ARBA00022676"/>
    </source>
</evidence>
<dbReference type="Proteomes" id="UP000598196">
    <property type="component" value="Unassembled WGS sequence"/>
</dbReference>
<reference evidence="5 6" key="1">
    <citation type="journal article" date="2014" name="Int. J. Syst. Evol. Microbiol.">
        <title>Complete genome sequence of Corynebacterium casei LMG S-19264T (=DSM 44701T), isolated from a smear-ripened cheese.</title>
        <authorList>
            <consortium name="US DOE Joint Genome Institute (JGI-PGF)"/>
            <person name="Walter F."/>
            <person name="Albersmeier A."/>
            <person name="Kalinowski J."/>
            <person name="Ruckert C."/>
        </authorList>
    </citation>
    <scope>NUCLEOTIDE SEQUENCE [LARGE SCALE GENOMIC DNA]</scope>
    <source>
        <strain evidence="5 6">CGMCC 1.7029</strain>
    </source>
</reference>
<accession>A0A917YJU8</accession>
<evidence type="ECO:0000256" key="1">
    <source>
        <dbReference type="ARBA" id="ARBA00006739"/>
    </source>
</evidence>
<organism evidence="5 6">
    <name type="scientific">Gemmobacter aquaticus</name>
    <dbReference type="NCBI Taxonomy" id="490185"/>
    <lineage>
        <taxon>Bacteria</taxon>
        <taxon>Pseudomonadati</taxon>
        <taxon>Pseudomonadota</taxon>
        <taxon>Alphaproteobacteria</taxon>
        <taxon>Rhodobacterales</taxon>
        <taxon>Paracoccaceae</taxon>
        <taxon>Gemmobacter</taxon>
    </lineage>
</organism>
<evidence type="ECO:0000313" key="5">
    <source>
        <dbReference type="EMBL" id="GGO33285.1"/>
    </source>
</evidence>
<keyword evidence="6" id="KW-1185">Reference proteome</keyword>
<keyword evidence="2" id="KW-0328">Glycosyltransferase</keyword>
<gene>
    <name evidence="5" type="ORF">GCM10010991_22430</name>
</gene>
<proteinExistence type="inferred from homology"/>
<name>A0A917YJU8_9RHOB</name>
<dbReference type="InterPro" id="IPR001173">
    <property type="entry name" value="Glyco_trans_2-like"/>
</dbReference>
<dbReference type="SUPFAM" id="SSF53448">
    <property type="entry name" value="Nucleotide-diphospho-sugar transferases"/>
    <property type="match status" value="1"/>
</dbReference>
<dbReference type="PANTHER" id="PTHR43179">
    <property type="entry name" value="RHAMNOSYLTRANSFERASE WBBL"/>
    <property type="match status" value="1"/>
</dbReference>
<dbReference type="Pfam" id="PF00535">
    <property type="entry name" value="Glycos_transf_2"/>
    <property type="match status" value="1"/>
</dbReference>
<dbReference type="AlphaFoldDB" id="A0A917YJU8"/>
<evidence type="ECO:0000256" key="3">
    <source>
        <dbReference type="ARBA" id="ARBA00022679"/>
    </source>
</evidence>
<dbReference type="PANTHER" id="PTHR43179:SF12">
    <property type="entry name" value="GALACTOFURANOSYLTRANSFERASE GLFT2"/>
    <property type="match status" value="1"/>
</dbReference>
<dbReference type="RefSeq" id="WP_146286955.1">
    <property type="nucleotide sequence ID" value="NZ_BMLP01000004.1"/>
</dbReference>
<dbReference type="GO" id="GO:0016757">
    <property type="term" value="F:glycosyltransferase activity"/>
    <property type="evidence" value="ECO:0007669"/>
    <property type="project" value="UniProtKB-KW"/>
</dbReference>
<feature type="domain" description="Glycosyltransferase 2-like" evidence="4">
    <location>
        <begin position="16"/>
        <end position="146"/>
    </location>
</feature>
<comment type="caution">
    <text evidence="5">The sequence shown here is derived from an EMBL/GenBank/DDBJ whole genome shotgun (WGS) entry which is preliminary data.</text>
</comment>
<evidence type="ECO:0000313" key="6">
    <source>
        <dbReference type="Proteomes" id="UP000598196"/>
    </source>
</evidence>
<dbReference type="OrthoDB" id="7665907at2"/>
<sequence length="328" mass="37051">MTLPQTPPAHAARICAIVVTFNRLEKFRRTVERLLSEPLDQVLVIENGSTDGTREWLRGLSEPRLTVLEMAENGGGAQGFETGMREARNRFDPDWYLVMDDDARPMPGAIEAFRATLPRPEGAVLAAVTFPDGAICEMNRPWRNPFWHVETFVQAFLMLGGRKAFHIADEAYRQAKPLPIDGGSFVGQFIPRAAVERCGFPDGRMFIYGDDVHYTLRLARAGLPNVFEPRVVFEHECATAMHGAVMRPFWKTYYHHRNLFLVYRLAAGPLLFWPIIALLLPRWLTKGGALQGEERAAYRGLIRLAIRDALTGNMGRRHPEILRRAGEG</sequence>